<keyword evidence="3" id="KW-1185">Reference proteome</keyword>
<reference evidence="2 3" key="1">
    <citation type="submission" date="2023-01" db="EMBL/GenBank/DDBJ databases">
        <authorList>
            <person name="Whitehead M."/>
        </authorList>
    </citation>
    <scope>NUCLEOTIDE SEQUENCE [LARGE SCALE GENOMIC DNA]</scope>
</reference>
<sequence length="102" mass="11403">MGTPRNLCKMGNSPLIQSKARQGKVPGIPDIALINLPSINYTLTNHNDLSSDHNPIQLNIQASPISRNPRRHPTKSTGQNSRTNSRKLKYPMSEHHKKLTTK</sequence>
<dbReference type="Proteomes" id="UP001160148">
    <property type="component" value="Unassembled WGS sequence"/>
</dbReference>
<evidence type="ECO:0000256" key="1">
    <source>
        <dbReference type="SAM" id="MobiDB-lite"/>
    </source>
</evidence>
<feature type="region of interest" description="Disordered" evidence="1">
    <location>
        <begin position="61"/>
        <end position="102"/>
    </location>
</feature>
<evidence type="ECO:0000313" key="3">
    <source>
        <dbReference type="Proteomes" id="UP001160148"/>
    </source>
</evidence>
<name>A0AAV0XGP6_9HEMI</name>
<feature type="compositionally biased region" description="Basic residues" evidence="1">
    <location>
        <begin position="84"/>
        <end position="102"/>
    </location>
</feature>
<dbReference type="AlphaFoldDB" id="A0AAV0XGP6"/>
<protein>
    <recommendedName>
        <fullName evidence="4">Endonuclease/exonuclease/phosphatase domain-containing protein</fullName>
    </recommendedName>
</protein>
<organism evidence="2 3">
    <name type="scientific">Macrosiphum euphorbiae</name>
    <name type="common">potato aphid</name>
    <dbReference type="NCBI Taxonomy" id="13131"/>
    <lineage>
        <taxon>Eukaryota</taxon>
        <taxon>Metazoa</taxon>
        <taxon>Ecdysozoa</taxon>
        <taxon>Arthropoda</taxon>
        <taxon>Hexapoda</taxon>
        <taxon>Insecta</taxon>
        <taxon>Pterygota</taxon>
        <taxon>Neoptera</taxon>
        <taxon>Paraneoptera</taxon>
        <taxon>Hemiptera</taxon>
        <taxon>Sternorrhyncha</taxon>
        <taxon>Aphidomorpha</taxon>
        <taxon>Aphidoidea</taxon>
        <taxon>Aphididae</taxon>
        <taxon>Macrosiphini</taxon>
        <taxon>Macrosiphum</taxon>
    </lineage>
</organism>
<gene>
    <name evidence="2" type="ORF">MEUPH1_LOCUS21784</name>
</gene>
<comment type="caution">
    <text evidence="2">The sequence shown here is derived from an EMBL/GenBank/DDBJ whole genome shotgun (WGS) entry which is preliminary data.</text>
</comment>
<proteinExistence type="predicted"/>
<evidence type="ECO:0000313" key="2">
    <source>
        <dbReference type="EMBL" id="CAI6367291.1"/>
    </source>
</evidence>
<evidence type="ECO:0008006" key="4">
    <source>
        <dbReference type="Google" id="ProtNLM"/>
    </source>
</evidence>
<accession>A0AAV0XGP6</accession>
<dbReference type="EMBL" id="CARXXK010000004">
    <property type="protein sequence ID" value="CAI6367291.1"/>
    <property type="molecule type" value="Genomic_DNA"/>
</dbReference>